<accession>A0A1I6V6E8</accession>
<keyword evidence="1" id="KW-0175">Coiled coil</keyword>
<evidence type="ECO:0000313" key="2">
    <source>
        <dbReference type="EMBL" id="SFT09220.1"/>
    </source>
</evidence>
<dbReference type="RefSeq" id="WP_093917303.1">
    <property type="nucleotide sequence ID" value="NZ_FPAJ01000005.1"/>
</dbReference>
<keyword evidence="2" id="KW-0282">Flagellum</keyword>
<evidence type="ECO:0000313" key="3">
    <source>
        <dbReference type="Proteomes" id="UP000199239"/>
    </source>
</evidence>
<keyword evidence="2" id="KW-0966">Cell projection</keyword>
<dbReference type="OrthoDB" id="7724903at2"/>
<organism evidence="2 3">
    <name type="scientific">Sulfitobacter marinus</name>
    <dbReference type="NCBI Taxonomy" id="394264"/>
    <lineage>
        <taxon>Bacteria</taxon>
        <taxon>Pseudomonadati</taxon>
        <taxon>Pseudomonadota</taxon>
        <taxon>Alphaproteobacteria</taxon>
        <taxon>Rhodobacterales</taxon>
        <taxon>Roseobacteraceae</taxon>
        <taxon>Sulfitobacter</taxon>
    </lineage>
</organism>
<evidence type="ECO:0000256" key="1">
    <source>
        <dbReference type="SAM" id="Coils"/>
    </source>
</evidence>
<sequence length="143" mass="16084">MTARRTDGLAVLARLKRHETENVALQMGEINRALGLIEAERQALMEQLNERGDPGAVEATRVLSDFIRNVSQTIQHKETEARRLRENSADMHNQLNDLFAEAKRIDLIRHRRAEARKRASDAAATAAQDEGFLSIWLQDGQGA</sequence>
<dbReference type="AlphaFoldDB" id="A0A1I6V6E8"/>
<dbReference type="STRING" id="394264.SAMN04488040_3120"/>
<keyword evidence="3" id="KW-1185">Reference proteome</keyword>
<protein>
    <submittedName>
        <fullName evidence="2">Flagellar export protein FliJ</fullName>
    </submittedName>
</protein>
<name>A0A1I6V6E8_9RHOB</name>
<feature type="coiled-coil region" evidence="1">
    <location>
        <begin position="67"/>
        <end position="101"/>
    </location>
</feature>
<dbReference type="EMBL" id="FPAJ01000005">
    <property type="protein sequence ID" value="SFT09220.1"/>
    <property type="molecule type" value="Genomic_DNA"/>
</dbReference>
<gene>
    <name evidence="2" type="ORF">SAMN04488040_3120</name>
</gene>
<dbReference type="Proteomes" id="UP000199239">
    <property type="component" value="Unassembled WGS sequence"/>
</dbReference>
<reference evidence="3" key="1">
    <citation type="submission" date="2016-10" db="EMBL/GenBank/DDBJ databases">
        <authorList>
            <person name="Varghese N."/>
            <person name="Submissions S."/>
        </authorList>
    </citation>
    <scope>NUCLEOTIDE SEQUENCE [LARGE SCALE GENOMIC DNA]</scope>
    <source>
        <strain evidence="3">DSM 23422</strain>
    </source>
</reference>
<proteinExistence type="predicted"/>
<keyword evidence="2" id="KW-0969">Cilium</keyword>